<name>A0A5B8R6Q8_9ZZZZ</name>
<gene>
    <name evidence="7" type="primary">mnhE1</name>
    <name evidence="7" type="ORF">KBTEX_00638</name>
</gene>
<evidence type="ECO:0000256" key="2">
    <source>
        <dbReference type="ARBA" id="ARBA00022475"/>
    </source>
</evidence>
<dbReference type="Pfam" id="PF01899">
    <property type="entry name" value="MNHE"/>
    <property type="match status" value="1"/>
</dbReference>
<dbReference type="PIRSF" id="PIRSF019239">
    <property type="entry name" value="MrpE"/>
    <property type="match status" value="1"/>
</dbReference>
<feature type="transmembrane region" description="Helical" evidence="6">
    <location>
        <begin position="61"/>
        <end position="84"/>
    </location>
</feature>
<protein>
    <submittedName>
        <fullName evidence="7">Na(+)/H(+) antiporter subunit E1</fullName>
    </submittedName>
</protein>
<dbReference type="NCBIfam" id="NF006518">
    <property type="entry name" value="PRK08965.1-2"/>
    <property type="match status" value="1"/>
</dbReference>
<dbReference type="GO" id="GO:0005886">
    <property type="term" value="C:plasma membrane"/>
    <property type="evidence" value="ECO:0007669"/>
    <property type="project" value="UniProtKB-SubCell"/>
</dbReference>
<evidence type="ECO:0000256" key="4">
    <source>
        <dbReference type="ARBA" id="ARBA00022989"/>
    </source>
</evidence>
<dbReference type="GO" id="GO:0008324">
    <property type="term" value="F:monoatomic cation transmembrane transporter activity"/>
    <property type="evidence" value="ECO:0007669"/>
    <property type="project" value="InterPro"/>
</dbReference>
<organism evidence="7">
    <name type="scientific">uncultured organism</name>
    <dbReference type="NCBI Taxonomy" id="155900"/>
    <lineage>
        <taxon>unclassified sequences</taxon>
        <taxon>environmental samples</taxon>
    </lineage>
</organism>
<dbReference type="PANTHER" id="PTHR34584">
    <property type="entry name" value="NA(+)/H(+) ANTIPORTER SUBUNIT E1"/>
    <property type="match status" value="1"/>
</dbReference>
<feature type="transmembrane region" description="Helical" evidence="6">
    <location>
        <begin position="12"/>
        <end position="41"/>
    </location>
</feature>
<proteinExistence type="predicted"/>
<keyword evidence="4 6" id="KW-1133">Transmembrane helix</keyword>
<evidence type="ECO:0000313" key="7">
    <source>
        <dbReference type="EMBL" id="QEA04330.1"/>
    </source>
</evidence>
<dbReference type="EMBL" id="MN079082">
    <property type="protein sequence ID" value="QEA04330.1"/>
    <property type="molecule type" value="Genomic_DNA"/>
</dbReference>
<accession>A0A5B8R6Q8</accession>
<dbReference type="PANTHER" id="PTHR34584:SF1">
    <property type="entry name" value="NA(+)_H(+) ANTIPORTER SUBUNIT E1"/>
    <property type="match status" value="1"/>
</dbReference>
<keyword evidence="5 6" id="KW-0472">Membrane</keyword>
<keyword evidence="2" id="KW-1003">Cell membrane</keyword>
<evidence type="ECO:0000256" key="6">
    <source>
        <dbReference type="SAM" id="Phobius"/>
    </source>
</evidence>
<evidence type="ECO:0000256" key="5">
    <source>
        <dbReference type="ARBA" id="ARBA00023136"/>
    </source>
</evidence>
<evidence type="ECO:0000256" key="1">
    <source>
        <dbReference type="ARBA" id="ARBA00004651"/>
    </source>
</evidence>
<keyword evidence="3 6" id="KW-0812">Transmembrane</keyword>
<dbReference type="InterPro" id="IPR002758">
    <property type="entry name" value="Cation_antiport_E"/>
</dbReference>
<dbReference type="AlphaFoldDB" id="A0A5B8R6Q8"/>
<reference evidence="7" key="1">
    <citation type="submission" date="2019-06" db="EMBL/GenBank/DDBJ databases">
        <authorList>
            <person name="Murdoch R.W."/>
            <person name="Fathepure B."/>
        </authorList>
    </citation>
    <scope>NUCLEOTIDE SEQUENCE</scope>
</reference>
<sequence length="164" mass="18263">MLARLLPNPVLSGFVLVIWMLLVDSIGAGAILVGVILGLVIPQLTQGFWPDRIHFRRPKVLLTLIPVVVWDIIAANAAVAWIVLTRRNRDLRPAFLIIPLEIREPHGAMALASIITLTPGTVSVQFSADRGTLFVHMLDCPDETEAVEDIRTRYERPLKELLEC</sequence>
<comment type="subcellular location">
    <subcellularLocation>
        <location evidence="1">Cell membrane</location>
        <topology evidence="1">Multi-pass membrane protein</topology>
    </subcellularLocation>
</comment>
<evidence type="ECO:0000256" key="3">
    <source>
        <dbReference type="ARBA" id="ARBA00022692"/>
    </source>
</evidence>